<proteinExistence type="predicted"/>
<gene>
    <name evidence="1" type="ORF">niasHT_007059</name>
</gene>
<organism evidence="1 2">
    <name type="scientific">Heterodera trifolii</name>
    <dbReference type="NCBI Taxonomy" id="157864"/>
    <lineage>
        <taxon>Eukaryota</taxon>
        <taxon>Metazoa</taxon>
        <taxon>Ecdysozoa</taxon>
        <taxon>Nematoda</taxon>
        <taxon>Chromadorea</taxon>
        <taxon>Rhabditida</taxon>
        <taxon>Tylenchina</taxon>
        <taxon>Tylenchomorpha</taxon>
        <taxon>Tylenchoidea</taxon>
        <taxon>Heteroderidae</taxon>
        <taxon>Heteroderinae</taxon>
        <taxon>Heterodera</taxon>
    </lineage>
</organism>
<evidence type="ECO:0000313" key="2">
    <source>
        <dbReference type="Proteomes" id="UP001620626"/>
    </source>
</evidence>
<dbReference type="EMBL" id="JBICBT010000228">
    <property type="protein sequence ID" value="KAL3119931.1"/>
    <property type="molecule type" value="Genomic_DNA"/>
</dbReference>
<comment type="caution">
    <text evidence="1">The sequence shown here is derived from an EMBL/GenBank/DDBJ whole genome shotgun (WGS) entry which is preliminary data.</text>
</comment>
<dbReference type="AlphaFoldDB" id="A0ABD2LXG4"/>
<reference evidence="1 2" key="1">
    <citation type="submission" date="2024-10" db="EMBL/GenBank/DDBJ databases">
        <authorList>
            <person name="Kim D."/>
        </authorList>
    </citation>
    <scope>NUCLEOTIDE SEQUENCE [LARGE SCALE GENOMIC DNA]</scope>
    <source>
        <strain evidence="1">BH-2024</strain>
    </source>
</reference>
<name>A0ABD2LXG4_9BILA</name>
<keyword evidence="2" id="KW-1185">Reference proteome</keyword>
<protein>
    <submittedName>
        <fullName evidence="1">Uncharacterized protein</fullName>
    </submittedName>
</protein>
<dbReference type="Proteomes" id="UP001620626">
    <property type="component" value="Unassembled WGS sequence"/>
</dbReference>
<accession>A0ABD2LXG4</accession>
<sequence length="234" mass="27623">MFIVLIRRLTNKESESIEHEYLRLLFDERLSEEKLQSLAIFQLHNASGTKLNLLEGKENVPKQSLKKMRKEYVKWTAEMDKNTEIGMNELGKWWEMERQLERMVEMNMLGESFESPRKSIGHKCEENCACARQPLNWTDRGNWPDGLELDLSFKHLQFLDNVFCGTEYNHFLYEHFIVVTCTASQFQIEQFSDFVGHALGRIEKMGQILPFVPRSDFGGLMQWAKFAKFEQKRL</sequence>
<evidence type="ECO:0000313" key="1">
    <source>
        <dbReference type="EMBL" id="KAL3119931.1"/>
    </source>
</evidence>